<protein>
    <submittedName>
        <fullName evidence="2">Uncharacterized protein</fullName>
    </submittedName>
</protein>
<keyword evidence="1" id="KW-0812">Transmembrane</keyword>
<name>A0A248K5P3_SALBN</name>
<keyword evidence="3" id="KW-1185">Reference proteome</keyword>
<accession>A0A248K5P3</accession>
<feature type="transmembrane region" description="Helical" evidence="1">
    <location>
        <begin position="21"/>
        <end position="48"/>
    </location>
</feature>
<dbReference type="AlphaFoldDB" id="A0A248K5P3"/>
<organism evidence="2 3">
    <name type="scientific">Salmonella bongori serovar 66:z41:- str. SA19983605</name>
    <dbReference type="NCBI Taxonomy" id="1243617"/>
    <lineage>
        <taxon>Bacteria</taxon>
        <taxon>Pseudomonadati</taxon>
        <taxon>Pseudomonadota</taxon>
        <taxon>Gammaproteobacteria</taxon>
        <taxon>Enterobacterales</taxon>
        <taxon>Enterobacteriaceae</taxon>
        <taxon>Salmonella</taxon>
    </lineage>
</organism>
<evidence type="ECO:0000256" key="1">
    <source>
        <dbReference type="SAM" id="Phobius"/>
    </source>
</evidence>
<dbReference type="Proteomes" id="UP000197991">
    <property type="component" value="Chromosome"/>
</dbReference>
<proteinExistence type="predicted"/>
<evidence type="ECO:0000313" key="2">
    <source>
        <dbReference type="EMBL" id="ASG53623.1"/>
    </source>
</evidence>
<dbReference type="EMBL" id="CP022120">
    <property type="protein sequence ID" value="ASG53623.1"/>
    <property type="molecule type" value="Genomic_DNA"/>
</dbReference>
<reference evidence="2 3" key="1">
    <citation type="submission" date="2017-06" db="EMBL/GenBank/DDBJ databases">
        <title>Salmonella reference genomes for public health.</title>
        <authorList>
            <person name="Robertson J."/>
            <person name="Yoshida C."/>
            <person name="Gurnik S."/>
            <person name="Nash J."/>
        </authorList>
    </citation>
    <scope>NUCLEOTIDE SEQUENCE [LARGE SCALE GENOMIC DNA]</scope>
    <source>
        <strain evidence="2 3">SA19983605</strain>
    </source>
</reference>
<keyword evidence="1" id="KW-0472">Membrane</keyword>
<sequence length="60" mass="6793">MHGGALFFSMFFPAMTGGGELFIICILYCLTVALITVFFNPFFINLVWSITLQIKLLGKW</sequence>
<evidence type="ECO:0000313" key="3">
    <source>
        <dbReference type="Proteomes" id="UP000197991"/>
    </source>
</evidence>
<keyword evidence="1" id="KW-1133">Transmembrane helix</keyword>
<gene>
    <name evidence="2" type="ORF">LFZ56_04635</name>
</gene>